<evidence type="ECO:0000256" key="1">
    <source>
        <dbReference type="SAM" id="Phobius"/>
    </source>
</evidence>
<keyword evidence="1" id="KW-0812">Transmembrane</keyword>
<comment type="caution">
    <text evidence="3">The sequence shown here is derived from an EMBL/GenBank/DDBJ whole genome shotgun (WGS) entry which is preliminary data.</text>
</comment>
<feature type="domain" description="Acyltransferase 3" evidence="2">
    <location>
        <begin position="8"/>
        <end position="321"/>
    </location>
</feature>
<evidence type="ECO:0000313" key="4">
    <source>
        <dbReference type="Proteomes" id="UP000193104"/>
    </source>
</evidence>
<dbReference type="OrthoDB" id="9767863at2"/>
<organism evidence="3 4">
    <name type="scientific">Pantoea wallisii</name>
    <dbReference type="NCBI Taxonomy" id="1076551"/>
    <lineage>
        <taxon>Bacteria</taxon>
        <taxon>Pseudomonadati</taxon>
        <taxon>Pseudomonadota</taxon>
        <taxon>Gammaproteobacteria</taxon>
        <taxon>Enterobacterales</taxon>
        <taxon>Erwiniaceae</taxon>
        <taxon>Pantoea</taxon>
    </lineage>
</organism>
<feature type="transmembrane region" description="Helical" evidence="1">
    <location>
        <begin position="189"/>
        <end position="206"/>
    </location>
</feature>
<reference evidence="3 4" key="1">
    <citation type="journal article" date="2017" name="Antonie Van Leeuwenhoek">
        <title>Phylogenomic resolution of the bacterial genus Pantoea and its relationship with Erwinia and Tatumella.</title>
        <authorList>
            <person name="Palmer M."/>
            <person name="Steenkamp E.T."/>
            <person name="Coetzee M.P."/>
            <person name="Chan W.Y."/>
            <person name="van Zyl E."/>
            <person name="De Maayer P."/>
            <person name="Coutinho T.A."/>
            <person name="Blom J."/>
            <person name="Smits T.H."/>
            <person name="Duffy B."/>
            <person name="Venter S.N."/>
        </authorList>
    </citation>
    <scope>NUCLEOTIDE SEQUENCE [LARGE SCALE GENOMIC DNA]</scope>
    <source>
        <strain evidence="3 4">LMG 26277</strain>
    </source>
</reference>
<dbReference type="GO" id="GO:0016747">
    <property type="term" value="F:acyltransferase activity, transferring groups other than amino-acyl groups"/>
    <property type="evidence" value="ECO:0007669"/>
    <property type="project" value="InterPro"/>
</dbReference>
<dbReference type="Pfam" id="PF01757">
    <property type="entry name" value="Acyl_transf_3"/>
    <property type="match status" value="1"/>
</dbReference>
<dbReference type="InterPro" id="IPR050879">
    <property type="entry name" value="Acyltransferase_3"/>
</dbReference>
<dbReference type="GO" id="GO:0009103">
    <property type="term" value="P:lipopolysaccharide biosynthetic process"/>
    <property type="evidence" value="ECO:0007669"/>
    <property type="project" value="TreeGrafter"/>
</dbReference>
<dbReference type="PANTHER" id="PTHR23028">
    <property type="entry name" value="ACETYLTRANSFERASE"/>
    <property type="match status" value="1"/>
</dbReference>
<dbReference type="GO" id="GO:0016020">
    <property type="term" value="C:membrane"/>
    <property type="evidence" value="ECO:0007669"/>
    <property type="project" value="TreeGrafter"/>
</dbReference>
<feature type="transmembrane region" description="Helical" evidence="1">
    <location>
        <begin position="269"/>
        <end position="291"/>
    </location>
</feature>
<feature type="transmembrane region" description="Helical" evidence="1">
    <location>
        <begin position="12"/>
        <end position="30"/>
    </location>
</feature>
<sequence length="343" mass="39724">MNEKEQLHGLTIFRFVAAFYVFIFHCSLRYKLEMPQWLASFVHNGAIGMSFFFVLSGFVLALASKKGIRSDYFKARIARIYPAYMFMGLLTLPFLNGMSLDKILSLLVLFFTSTQSIIPKAFSEWNFVGSWSVSVEMFFYFMFPMIFPYIKKNPVTWLVSSYVFASLIMPITMVIAGNPTFPTIYSSPIHRFPEFTMGVALGCMYVNGFRAPLLRVMLLALSILCLVFISPEKNLGWANNNYVTLLSVGYLVIYLATAKIKENLFSIPFIYFGKISYSFYLMQIPMIMFLVRNKPLFYGVPSWVMWIGMLIVNLALSIFCYHFIEDRKHMYSKLQILKSRLIR</sequence>
<evidence type="ECO:0000259" key="2">
    <source>
        <dbReference type="Pfam" id="PF01757"/>
    </source>
</evidence>
<dbReference type="RefSeq" id="WP_128601987.1">
    <property type="nucleotide sequence ID" value="NZ_MLFS01000042.1"/>
</dbReference>
<dbReference type="InterPro" id="IPR002656">
    <property type="entry name" value="Acyl_transf_3_dom"/>
</dbReference>
<keyword evidence="1" id="KW-0472">Membrane</keyword>
<keyword evidence="3" id="KW-0808">Transferase</keyword>
<dbReference type="AlphaFoldDB" id="A0A1X1D6R9"/>
<dbReference type="PANTHER" id="PTHR23028:SF53">
    <property type="entry name" value="ACYL_TRANSF_3 DOMAIN-CONTAINING PROTEIN"/>
    <property type="match status" value="1"/>
</dbReference>
<dbReference type="EMBL" id="MLFS01000042">
    <property type="protein sequence ID" value="ORM72358.1"/>
    <property type="molecule type" value="Genomic_DNA"/>
</dbReference>
<feature type="transmembrane region" description="Helical" evidence="1">
    <location>
        <begin position="213"/>
        <end position="231"/>
    </location>
</feature>
<dbReference type="Proteomes" id="UP000193104">
    <property type="component" value="Unassembled WGS sequence"/>
</dbReference>
<keyword evidence="1" id="KW-1133">Transmembrane helix</keyword>
<feature type="transmembrane region" description="Helical" evidence="1">
    <location>
        <begin position="84"/>
        <end position="111"/>
    </location>
</feature>
<feature type="transmembrane region" description="Helical" evidence="1">
    <location>
        <begin position="131"/>
        <end position="150"/>
    </location>
</feature>
<protein>
    <submittedName>
        <fullName evidence="3">Acyltransferase</fullName>
    </submittedName>
</protein>
<feature type="transmembrane region" description="Helical" evidence="1">
    <location>
        <begin position="42"/>
        <end position="63"/>
    </location>
</feature>
<proteinExistence type="predicted"/>
<feature type="transmembrane region" description="Helical" evidence="1">
    <location>
        <begin position="157"/>
        <end position="177"/>
    </location>
</feature>
<evidence type="ECO:0000313" key="3">
    <source>
        <dbReference type="EMBL" id="ORM72358.1"/>
    </source>
</evidence>
<accession>A0A1X1D6R9</accession>
<keyword evidence="4" id="KW-1185">Reference proteome</keyword>
<name>A0A1X1D6R9_9GAMM</name>
<keyword evidence="3" id="KW-0012">Acyltransferase</keyword>
<feature type="transmembrane region" description="Helical" evidence="1">
    <location>
        <begin position="237"/>
        <end position="257"/>
    </location>
</feature>
<feature type="transmembrane region" description="Helical" evidence="1">
    <location>
        <begin position="303"/>
        <end position="324"/>
    </location>
</feature>
<gene>
    <name evidence="3" type="ORF">HA48_14460</name>
</gene>